<comment type="caution">
    <text evidence="2">The sequence shown here is derived from an EMBL/GenBank/DDBJ whole genome shotgun (WGS) entry which is preliminary data.</text>
</comment>
<dbReference type="InterPro" id="IPR001387">
    <property type="entry name" value="Cro/C1-type_HTH"/>
</dbReference>
<sequence>MNGFRRFREKTGLKQVQVAAVMRTHQSAVSYWESGDSLPRPDKLPALAALYHCTIDELLRDYPDNSSITRGEAI</sequence>
<evidence type="ECO:0000259" key="1">
    <source>
        <dbReference type="PROSITE" id="PS50943"/>
    </source>
</evidence>
<dbReference type="AlphaFoldDB" id="A0A645J4I2"/>
<dbReference type="EMBL" id="VSSQ01131367">
    <property type="protein sequence ID" value="MPN58548.1"/>
    <property type="molecule type" value="Genomic_DNA"/>
</dbReference>
<proteinExistence type="predicted"/>
<name>A0A645J4I2_9ZZZZ</name>
<dbReference type="Gene3D" id="1.10.260.40">
    <property type="entry name" value="lambda repressor-like DNA-binding domains"/>
    <property type="match status" value="1"/>
</dbReference>
<dbReference type="SMART" id="SM00530">
    <property type="entry name" value="HTH_XRE"/>
    <property type="match status" value="1"/>
</dbReference>
<evidence type="ECO:0000313" key="2">
    <source>
        <dbReference type="EMBL" id="MPN58548.1"/>
    </source>
</evidence>
<dbReference type="PROSITE" id="PS50943">
    <property type="entry name" value="HTH_CROC1"/>
    <property type="match status" value="1"/>
</dbReference>
<gene>
    <name evidence="2" type="ORF">SDC9_206254</name>
</gene>
<feature type="domain" description="HTH cro/C1-type" evidence="1">
    <location>
        <begin position="4"/>
        <end position="58"/>
    </location>
</feature>
<organism evidence="2">
    <name type="scientific">bioreactor metagenome</name>
    <dbReference type="NCBI Taxonomy" id="1076179"/>
    <lineage>
        <taxon>unclassified sequences</taxon>
        <taxon>metagenomes</taxon>
        <taxon>ecological metagenomes</taxon>
    </lineage>
</organism>
<dbReference type="GO" id="GO:0003677">
    <property type="term" value="F:DNA binding"/>
    <property type="evidence" value="ECO:0007669"/>
    <property type="project" value="InterPro"/>
</dbReference>
<protein>
    <recommendedName>
        <fullName evidence="1">HTH cro/C1-type domain-containing protein</fullName>
    </recommendedName>
</protein>
<dbReference type="Pfam" id="PF01381">
    <property type="entry name" value="HTH_3"/>
    <property type="match status" value="1"/>
</dbReference>
<accession>A0A645J4I2</accession>
<dbReference type="CDD" id="cd00093">
    <property type="entry name" value="HTH_XRE"/>
    <property type="match status" value="1"/>
</dbReference>
<dbReference type="InterPro" id="IPR010982">
    <property type="entry name" value="Lambda_DNA-bd_dom_sf"/>
</dbReference>
<reference evidence="2" key="1">
    <citation type="submission" date="2019-08" db="EMBL/GenBank/DDBJ databases">
        <authorList>
            <person name="Kucharzyk K."/>
            <person name="Murdoch R.W."/>
            <person name="Higgins S."/>
            <person name="Loffler F."/>
        </authorList>
    </citation>
    <scope>NUCLEOTIDE SEQUENCE</scope>
</reference>
<dbReference type="SUPFAM" id="SSF47413">
    <property type="entry name" value="lambda repressor-like DNA-binding domains"/>
    <property type="match status" value="1"/>
</dbReference>